<organism evidence="1 2">
    <name type="scientific">Enterococcus alishanensis</name>
    <dbReference type="NCBI Taxonomy" id="1303817"/>
    <lineage>
        <taxon>Bacteria</taxon>
        <taxon>Bacillati</taxon>
        <taxon>Bacillota</taxon>
        <taxon>Bacilli</taxon>
        <taxon>Lactobacillales</taxon>
        <taxon>Enterococcaceae</taxon>
        <taxon>Enterococcus</taxon>
    </lineage>
</organism>
<proteinExistence type="predicted"/>
<dbReference type="RefSeq" id="WP_218324656.1">
    <property type="nucleotide sequence ID" value="NZ_JAHUZB010000001.1"/>
</dbReference>
<evidence type="ECO:0000313" key="2">
    <source>
        <dbReference type="Proteomes" id="UP000774130"/>
    </source>
</evidence>
<accession>A0ABS6T9M7</accession>
<protein>
    <submittedName>
        <fullName evidence="1">Uncharacterized protein</fullName>
    </submittedName>
</protein>
<reference evidence="1 2" key="1">
    <citation type="submission" date="2021-06" db="EMBL/GenBank/DDBJ databases">
        <title>Enterococcus alishanensis sp. nov., a novel lactic acid bacterium isolated from fresh coffee beans.</title>
        <authorList>
            <person name="Chen Y.-S."/>
        </authorList>
    </citation>
    <scope>NUCLEOTIDE SEQUENCE [LARGE SCALE GENOMIC DNA]</scope>
    <source>
        <strain evidence="1 2">ALS3</strain>
    </source>
</reference>
<comment type="caution">
    <text evidence="1">The sequence shown here is derived from an EMBL/GenBank/DDBJ whole genome shotgun (WGS) entry which is preliminary data.</text>
</comment>
<keyword evidence="2" id="KW-1185">Reference proteome</keyword>
<dbReference type="Proteomes" id="UP000774130">
    <property type="component" value="Unassembled WGS sequence"/>
</dbReference>
<dbReference type="EMBL" id="JAHUZB010000001">
    <property type="protein sequence ID" value="MBV7389601.1"/>
    <property type="molecule type" value="Genomic_DNA"/>
</dbReference>
<gene>
    <name evidence="1" type="ORF">KUA55_02845</name>
</gene>
<evidence type="ECO:0000313" key="1">
    <source>
        <dbReference type="EMBL" id="MBV7389601.1"/>
    </source>
</evidence>
<name>A0ABS6T9M7_9ENTE</name>
<sequence>MKSDDKRVIWKKKSDLQLMQIILEFIEKHQVHSVREYQQKLKEYPKEVPSVWFIKERFGSWDKLLIQLGETRFERYCWSKMTDEEIKLVASEFIKNESILSQREYEKRTVGNKSVPSLDTLKKRFDDLKPLFKNRKEDTISDFQLLFELRKEIVRLEMETSLSMTEFRKKSNSEKLPSVDTIMRRTGKSWEDLMEEIGFDYRTIKVKKLTINLM</sequence>